<comment type="catalytic activity">
    <reaction evidence="1 7">
        <text>D-glucuronate = D-fructuronate</text>
        <dbReference type="Rhea" id="RHEA:13049"/>
        <dbReference type="ChEBI" id="CHEBI:58720"/>
        <dbReference type="ChEBI" id="CHEBI:59863"/>
        <dbReference type="EC" id="5.3.1.12"/>
    </reaction>
</comment>
<dbReference type="SUPFAM" id="SSF51556">
    <property type="entry name" value="Metallo-dependent hydrolases"/>
    <property type="match status" value="1"/>
</dbReference>
<evidence type="ECO:0000256" key="6">
    <source>
        <dbReference type="ARBA" id="ARBA00023235"/>
    </source>
</evidence>
<protein>
    <recommendedName>
        <fullName evidence="5 7">Uronate isomerase</fullName>
        <ecNumber evidence="4 7">5.3.1.12</ecNumber>
    </recommendedName>
    <alternativeName>
        <fullName evidence="7">Glucuronate isomerase</fullName>
    </alternativeName>
    <alternativeName>
        <fullName evidence="7">Uronic isomerase</fullName>
    </alternativeName>
</protein>
<dbReference type="PATRIC" id="fig|1347342.6.peg.953"/>
<evidence type="ECO:0000256" key="5">
    <source>
        <dbReference type="ARBA" id="ARBA00020555"/>
    </source>
</evidence>
<dbReference type="InterPro" id="IPR003766">
    <property type="entry name" value="Uronate_isomerase"/>
</dbReference>
<dbReference type="PANTHER" id="PTHR30068">
    <property type="entry name" value="URONATE ISOMERASE"/>
    <property type="match status" value="1"/>
</dbReference>
<dbReference type="eggNOG" id="COG1904">
    <property type="taxonomic scope" value="Bacteria"/>
</dbReference>
<gene>
    <name evidence="7" type="primary">uxaC</name>
    <name evidence="8" type="ORF">BN863_9430</name>
</gene>
<organism evidence="8 9">
    <name type="scientific">Formosa agariphila (strain DSM 15362 / KCTC 12365 / LMG 23005 / KMM 3901 / M-2Alg 35-1)</name>
    <dbReference type="NCBI Taxonomy" id="1347342"/>
    <lineage>
        <taxon>Bacteria</taxon>
        <taxon>Pseudomonadati</taxon>
        <taxon>Bacteroidota</taxon>
        <taxon>Flavobacteriia</taxon>
        <taxon>Flavobacteriales</taxon>
        <taxon>Flavobacteriaceae</taxon>
        <taxon>Formosa</taxon>
    </lineage>
</organism>
<dbReference type="GO" id="GO:0019698">
    <property type="term" value="P:D-galacturonate catabolic process"/>
    <property type="evidence" value="ECO:0007669"/>
    <property type="project" value="TreeGrafter"/>
</dbReference>
<dbReference type="Proteomes" id="UP000016160">
    <property type="component" value="Chromosome"/>
</dbReference>
<dbReference type="Pfam" id="PF02614">
    <property type="entry name" value="UxaC"/>
    <property type="match status" value="1"/>
</dbReference>
<evidence type="ECO:0000256" key="2">
    <source>
        <dbReference type="ARBA" id="ARBA00004892"/>
    </source>
</evidence>
<dbReference type="EMBL" id="HG315671">
    <property type="protein sequence ID" value="CDF78655.1"/>
    <property type="molecule type" value="Genomic_DNA"/>
</dbReference>
<dbReference type="Gene3D" id="3.20.20.140">
    <property type="entry name" value="Metal-dependent hydrolases"/>
    <property type="match status" value="1"/>
</dbReference>
<dbReference type="HOGENOM" id="CLU_044465_1_0_10"/>
<evidence type="ECO:0000313" key="8">
    <source>
        <dbReference type="EMBL" id="CDF78655.1"/>
    </source>
</evidence>
<sequence>MLNYAVWNSESQKAFKMKPIDSEGFITDHFLLNSKAAEVLYHKYAKEMPIIDYHNHLSAKQIAEDQPIGNLTDAWLQGDHYKWRGMRANGIDEHFITGSASKADKFKKWAETVPYTLRNPLFHWTHLELKRYFNIDLVLQPSTAETVYEQANKILEDKTPAQLLEQMNVEVVCTTDDPTDDLAYHNQIAKSDFFTKVYPTFRADELFFIAEDKFSGYLKKLETASKTEITKFSEFIAAIDSRLTYFNENGCRLSDFGVGEALTIEACTLEEASIVFQKRLQSEVLSKLEINKYRSFLFIYLAKQYHKLDWAQQYHLGPIRNNNSRLVKQVGLDAGCDSIGDFPMAEFMSKLFNTLNTTDQLAKTITYNLNPSQNEVFATMMGNFQTGGTPGKMQWGSGWWFLDQKDGMEKQLNTLSNMGLLSRFVGMLTDSRSFLSFPRHEYFRRILCDVLADDLNKGLVPNDIEFLGAMVQDICYHNAVNYFNFKK</sequence>
<dbReference type="Gene3D" id="1.10.2020.10">
    <property type="entry name" value="uronate isomerase, domain 2, chain A"/>
    <property type="match status" value="1"/>
</dbReference>
<comment type="catalytic activity">
    <reaction evidence="7">
        <text>aldehydo-D-galacturonate = keto-D-tagaturonate</text>
        <dbReference type="Rhea" id="RHEA:27702"/>
        <dbReference type="ChEBI" id="CHEBI:12952"/>
        <dbReference type="ChEBI" id="CHEBI:17886"/>
    </reaction>
</comment>
<comment type="pathway">
    <text evidence="2 7">Carbohydrate metabolism; pentose and glucuronate interconversion.</text>
</comment>
<dbReference type="UniPathway" id="UPA00246"/>
<dbReference type="GO" id="GO:0042840">
    <property type="term" value="P:D-glucuronate catabolic process"/>
    <property type="evidence" value="ECO:0007669"/>
    <property type="project" value="TreeGrafter"/>
</dbReference>
<proteinExistence type="inferred from homology"/>
<dbReference type="InterPro" id="IPR032466">
    <property type="entry name" value="Metal_Hydrolase"/>
</dbReference>
<dbReference type="GO" id="GO:0008880">
    <property type="term" value="F:glucuronate isomerase activity"/>
    <property type="evidence" value="ECO:0007669"/>
    <property type="project" value="UniProtKB-UniRule"/>
</dbReference>
<accession>T2KIL9</accession>
<reference evidence="8 9" key="1">
    <citation type="journal article" date="2013" name="Appl. Environ. Microbiol.">
        <title>The genome of the alga-associated marine flavobacterium Formosa agariphila KMM 3901T reveals a broad potential for degradation of algal polysaccharides.</title>
        <authorList>
            <person name="Mann A.J."/>
            <person name="Hahnke R.L."/>
            <person name="Huang S."/>
            <person name="Werner J."/>
            <person name="Xing P."/>
            <person name="Barbeyron T."/>
            <person name="Huettel B."/>
            <person name="Stueber K."/>
            <person name="Reinhardt R."/>
            <person name="Harder J."/>
            <person name="Gloeckner F.O."/>
            <person name="Amann R.I."/>
            <person name="Teeling H."/>
        </authorList>
    </citation>
    <scope>NUCLEOTIDE SEQUENCE [LARGE SCALE GENOMIC DNA]</scope>
    <source>
        <strain evidence="9">DSM 15362 / KCTC 12365 / LMG 23005 / KMM 3901</strain>
    </source>
</reference>
<evidence type="ECO:0000256" key="3">
    <source>
        <dbReference type="ARBA" id="ARBA00008397"/>
    </source>
</evidence>
<dbReference type="PANTHER" id="PTHR30068:SF4">
    <property type="entry name" value="URONATE ISOMERASE"/>
    <property type="match status" value="1"/>
</dbReference>
<evidence type="ECO:0000313" key="9">
    <source>
        <dbReference type="Proteomes" id="UP000016160"/>
    </source>
</evidence>
<evidence type="ECO:0000256" key="7">
    <source>
        <dbReference type="HAMAP-Rule" id="MF_00675"/>
    </source>
</evidence>
<dbReference type="STRING" id="1347342.BN863_9430"/>
<name>T2KIL9_FORAG</name>
<evidence type="ECO:0000256" key="4">
    <source>
        <dbReference type="ARBA" id="ARBA00012546"/>
    </source>
</evidence>
<dbReference type="NCBIfam" id="NF002794">
    <property type="entry name" value="PRK02925.1"/>
    <property type="match status" value="1"/>
</dbReference>
<evidence type="ECO:0000256" key="1">
    <source>
        <dbReference type="ARBA" id="ARBA00001165"/>
    </source>
</evidence>
<dbReference type="HAMAP" id="MF_00675">
    <property type="entry name" value="UxaC"/>
    <property type="match status" value="1"/>
</dbReference>
<dbReference type="AlphaFoldDB" id="T2KIL9"/>
<keyword evidence="9" id="KW-1185">Reference proteome</keyword>
<dbReference type="EC" id="5.3.1.12" evidence="4 7"/>
<comment type="similarity">
    <text evidence="3 7">Belongs to the metallo-dependent hydrolases superfamily. Uronate isomerase family.</text>
</comment>
<keyword evidence="6 7" id="KW-0413">Isomerase</keyword>